<dbReference type="EMBL" id="QRMS01000004">
    <property type="protein sequence ID" value="RHJ86121.1"/>
    <property type="molecule type" value="Genomic_DNA"/>
</dbReference>
<dbReference type="OrthoDB" id="1907610at2"/>
<dbReference type="RefSeq" id="WP_118336205.1">
    <property type="nucleotide sequence ID" value="NZ_AP025567.1"/>
</dbReference>
<comment type="caution">
    <text evidence="1">The sequence shown here is derived from an EMBL/GenBank/DDBJ whole genome shotgun (WGS) entry which is preliminary data.</text>
</comment>
<dbReference type="STRING" id="1776384.GCA_900086585_01624"/>
<keyword evidence="2" id="KW-1185">Reference proteome</keyword>
<evidence type="ECO:0000313" key="2">
    <source>
        <dbReference type="Proteomes" id="UP000284841"/>
    </source>
</evidence>
<protein>
    <submittedName>
        <fullName evidence="1">Uncharacterized protein</fullName>
    </submittedName>
</protein>
<sequence>MDELYSIISELTERYTGGDSTSVPYEIAEQLTEAVCYCIDQVWNHDGLVPENQEVRGIYEAGCQSVLHKVEEAQQLYSEMMKDFDAYGNRTLRETIADGMAKFFLYYDADYCPQDHILTLDYPVLLPLEELRGIDRILAYLNCIRLEQSFMKLFPRDYVLKVLRNYNRSYTILIVNLPGILLRKLLANLLLELPLWKTELEQRHYENLARLIQRQGRDNLELTLFRQLQSLAGRSPEVFQYLKRELADVAAEFVNGAKHDCLERMV</sequence>
<dbReference type="Proteomes" id="UP000284841">
    <property type="component" value="Unassembled WGS sequence"/>
</dbReference>
<accession>A0A415DZ69</accession>
<dbReference type="AlphaFoldDB" id="A0A415DZ69"/>
<dbReference type="InterPro" id="IPR045751">
    <property type="entry name" value="DUF6179"/>
</dbReference>
<evidence type="ECO:0000313" key="1">
    <source>
        <dbReference type="EMBL" id="RHJ86121.1"/>
    </source>
</evidence>
<dbReference type="Pfam" id="PF19677">
    <property type="entry name" value="DUF6179"/>
    <property type="match status" value="1"/>
</dbReference>
<proteinExistence type="predicted"/>
<reference evidence="1 2" key="1">
    <citation type="submission" date="2018-08" db="EMBL/GenBank/DDBJ databases">
        <title>A genome reference for cultivated species of the human gut microbiota.</title>
        <authorList>
            <person name="Zou Y."/>
            <person name="Xue W."/>
            <person name="Luo G."/>
        </authorList>
    </citation>
    <scope>NUCLEOTIDE SEQUENCE [LARGE SCALE GENOMIC DNA]</scope>
    <source>
        <strain evidence="1 2">AM07-24</strain>
    </source>
</reference>
<name>A0A415DZ69_9FIRM</name>
<organism evidence="1 2">
    <name type="scientific">Emergencia timonensis</name>
    <dbReference type="NCBI Taxonomy" id="1776384"/>
    <lineage>
        <taxon>Bacteria</taxon>
        <taxon>Bacillati</taxon>
        <taxon>Bacillota</taxon>
        <taxon>Clostridia</taxon>
        <taxon>Peptostreptococcales</taxon>
        <taxon>Anaerovoracaceae</taxon>
        <taxon>Emergencia</taxon>
    </lineage>
</organism>
<gene>
    <name evidence="1" type="ORF">DW099_14890</name>
</gene>